<evidence type="ECO:0000256" key="1">
    <source>
        <dbReference type="SAM" id="Phobius"/>
    </source>
</evidence>
<evidence type="ECO:0000313" key="2">
    <source>
        <dbReference type="EMBL" id="CDW25361.1"/>
    </source>
</evidence>
<keyword evidence="1" id="KW-0812">Transmembrane</keyword>
<reference evidence="2" key="1">
    <citation type="submission" date="2014-05" db="EMBL/GenBank/DDBJ databases">
        <authorList>
            <person name="Chronopoulou M."/>
        </authorList>
    </citation>
    <scope>NUCLEOTIDE SEQUENCE</scope>
    <source>
        <tissue evidence="2">Whole organism</tissue>
    </source>
</reference>
<feature type="non-terminal residue" evidence="2">
    <location>
        <position position="78"/>
    </location>
</feature>
<organism evidence="2">
    <name type="scientific">Lepeophtheirus salmonis</name>
    <name type="common">Salmon louse</name>
    <name type="synonym">Caligus salmonis</name>
    <dbReference type="NCBI Taxonomy" id="72036"/>
    <lineage>
        <taxon>Eukaryota</taxon>
        <taxon>Metazoa</taxon>
        <taxon>Ecdysozoa</taxon>
        <taxon>Arthropoda</taxon>
        <taxon>Crustacea</taxon>
        <taxon>Multicrustacea</taxon>
        <taxon>Hexanauplia</taxon>
        <taxon>Copepoda</taxon>
        <taxon>Siphonostomatoida</taxon>
        <taxon>Caligidae</taxon>
        <taxon>Lepeophtheirus</taxon>
    </lineage>
</organism>
<name>A0A0K2TIN3_LEPSM</name>
<keyword evidence="1" id="KW-1133">Transmembrane helix</keyword>
<feature type="non-terminal residue" evidence="2">
    <location>
        <position position="1"/>
    </location>
</feature>
<sequence length="78" mass="8930">PQVPKVGHYSLTSLSINLLFQYPIIHASSWVVQVNAGRKRWVVIRRTYKLLLALFLLVYVKVCVTLVVVYGRHVAPLQ</sequence>
<feature type="transmembrane region" description="Helical" evidence="1">
    <location>
        <begin position="20"/>
        <end position="38"/>
    </location>
</feature>
<protein>
    <submittedName>
        <fullName evidence="2">Uncharacterized protein</fullName>
    </submittedName>
</protein>
<dbReference type="EMBL" id="HACA01008000">
    <property type="protein sequence ID" value="CDW25361.1"/>
    <property type="molecule type" value="Transcribed_RNA"/>
</dbReference>
<proteinExistence type="predicted"/>
<dbReference type="AlphaFoldDB" id="A0A0K2TIN3"/>
<accession>A0A0K2TIN3</accession>
<keyword evidence="1" id="KW-0472">Membrane</keyword>
<feature type="transmembrane region" description="Helical" evidence="1">
    <location>
        <begin position="50"/>
        <end position="71"/>
    </location>
</feature>